<dbReference type="Proteomes" id="UP001519654">
    <property type="component" value="Unassembled WGS sequence"/>
</dbReference>
<comment type="caution">
    <text evidence="2">The sequence shown here is derived from an EMBL/GenBank/DDBJ whole genome shotgun (WGS) entry which is preliminary data.</text>
</comment>
<protein>
    <submittedName>
        <fullName evidence="2">Uncharacterized protein</fullName>
    </submittedName>
</protein>
<sequence length="64" mass="7099">MLMHPDFLLTMANDHHRELIAEQDRHRLLTSARAARKARKAQNGRGQPTGTLASCEPLAAVPAR</sequence>
<reference evidence="2 3" key="1">
    <citation type="submission" date="2021-06" db="EMBL/GenBank/DDBJ databases">
        <title>Actinoplanes lichenicola sp. nov., and Actinoplanes ovalisporus sp. nov., isolated from lichen in Thailand.</title>
        <authorList>
            <person name="Saeng-In P."/>
            <person name="Kanchanasin P."/>
            <person name="Yuki M."/>
            <person name="Kudo T."/>
            <person name="Ohkuma M."/>
            <person name="Phongsopitanun W."/>
            <person name="Tanasupawat S."/>
        </authorList>
    </citation>
    <scope>NUCLEOTIDE SEQUENCE [LARGE SCALE GENOMIC DNA]</scope>
    <source>
        <strain evidence="2 3">NBRC 110975</strain>
    </source>
</reference>
<organism evidence="2 3">
    <name type="scientific">Paractinoplanes bogorensis</name>
    <dbReference type="NCBI Taxonomy" id="1610840"/>
    <lineage>
        <taxon>Bacteria</taxon>
        <taxon>Bacillati</taxon>
        <taxon>Actinomycetota</taxon>
        <taxon>Actinomycetes</taxon>
        <taxon>Micromonosporales</taxon>
        <taxon>Micromonosporaceae</taxon>
        <taxon>Paractinoplanes</taxon>
    </lineage>
</organism>
<dbReference type="EMBL" id="JAHKKG010000003">
    <property type="protein sequence ID" value="MBU2663877.1"/>
    <property type="molecule type" value="Genomic_DNA"/>
</dbReference>
<evidence type="ECO:0000313" key="2">
    <source>
        <dbReference type="EMBL" id="MBU2663877.1"/>
    </source>
</evidence>
<dbReference type="RefSeq" id="WP_215785930.1">
    <property type="nucleotide sequence ID" value="NZ_JAHKKG010000003.1"/>
</dbReference>
<name>A0ABS5YKE0_9ACTN</name>
<gene>
    <name evidence="2" type="ORF">KOI35_10290</name>
</gene>
<accession>A0ABS5YKE0</accession>
<proteinExistence type="predicted"/>
<evidence type="ECO:0000256" key="1">
    <source>
        <dbReference type="SAM" id="MobiDB-lite"/>
    </source>
</evidence>
<evidence type="ECO:0000313" key="3">
    <source>
        <dbReference type="Proteomes" id="UP001519654"/>
    </source>
</evidence>
<keyword evidence="3" id="KW-1185">Reference proteome</keyword>
<feature type="region of interest" description="Disordered" evidence="1">
    <location>
        <begin position="34"/>
        <end position="64"/>
    </location>
</feature>